<gene>
    <name evidence="1" type="ORF">ABV298_00810</name>
</gene>
<evidence type="ECO:0000313" key="1">
    <source>
        <dbReference type="EMBL" id="XCH25003.1"/>
    </source>
</evidence>
<sequence length="161" mass="18224">MSVTPLQSDIVSLEGYFNGLVNQDPELHSFVLETSNSPFEMERFNEVAKTNQFSYPALAMLMPVITGDDNEMHNFEAKQEVGFCILYANDKSHDGRMAAFKKAQLAAWRILRGIRRDSKQRIFRLEKLYYKLAPFEYGSDGAVGYYAVVTMITSTNSLIGS</sequence>
<accession>A0AAU8FN74</accession>
<proteinExistence type="predicted"/>
<dbReference type="AlphaFoldDB" id="A0AAU8FN74"/>
<organism evidence="1">
    <name type="scientific">Dyadobacter sp. 676</name>
    <dbReference type="NCBI Taxonomy" id="3088362"/>
    <lineage>
        <taxon>Bacteria</taxon>
        <taxon>Pseudomonadati</taxon>
        <taxon>Bacteroidota</taxon>
        <taxon>Cytophagia</taxon>
        <taxon>Cytophagales</taxon>
        <taxon>Spirosomataceae</taxon>
        <taxon>Dyadobacter</taxon>
    </lineage>
</organism>
<protein>
    <submittedName>
        <fullName evidence="1">Uncharacterized protein</fullName>
    </submittedName>
</protein>
<dbReference type="EMBL" id="CP159289">
    <property type="protein sequence ID" value="XCH25003.1"/>
    <property type="molecule type" value="Genomic_DNA"/>
</dbReference>
<dbReference type="RefSeq" id="WP_353720310.1">
    <property type="nucleotide sequence ID" value="NZ_CP159289.1"/>
</dbReference>
<name>A0AAU8FN74_9BACT</name>
<reference evidence="1" key="1">
    <citation type="submission" date="2024-06" db="EMBL/GenBank/DDBJ databases">
        <title>Sequencing and assembly of the genome of Dyadobacter sp. strain 676, a symbiont of Cyamopsis tetragonoloba.</title>
        <authorList>
            <person name="Guro P."/>
            <person name="Sazanova A."/>
            <person name="Kuznetsova I."/>
            <person name="Belimov A."/>
            <person name="Safronova V."/>
        </authorList>
    </citation>
    <scope>NUCLEOTIDE SEQUENCE</scope>
    <source>
        <strain evidence="1">676</strain>
    </source>
</reference>